<name>A0ABU7W2G0_9FLAO</name>
<dbReference type="RefSeq" id="WP_331808640.1">
    <property type="nucleotide sequence ID" value="NZ_JAZHOU010000001.1"/>
</dbReference>
<dbReference type="EMBL" id="JAZHOU010000001">
    <property type="protein sequence ID" value="MEF3077825.1"/>
    <property type="molecule type" value="Genomic_DNA"/>
</dbReference>
<protein>
    <submittedName>
        <fullName evidence="1">Uncharacterized protein</fullName>
    </submittedName>
</protein>
<organism evidence="1 2">
    <name type="scientific">Winogradskyella poriferorum</name>
    <dbReference type="NCBI Taxonomy" id="307627"/>
    <lineage>
        <taxon>Bacteria</taxon>
        <taxon>Pseudomonadati</taxon>
        <taxon>Bacteroidota</taxon>
        <taxon>Flavobacteriia</taxon>
        <taxon>Flavobacteriales</taxon>
        <taxon>Flavobacteriaceae</taxon>
        <taxon>Winogradskyella</taxon>
    </lineage>
</organism>
<proteinExistence type="predicted"/>
<comment type="caution">
    <text evidence="1">The sequence shown here is derived from an EMBL/GenBank/DDBJ whole genome shotgun (WGS) entry which is preliminary data.</text>
</comment>
<reference evidence="1 2" key="1">
    <citation type="submission" date="2024-02" db="EMBL/GenBank/DDBJ databases">
        <title>Winogradskyella poriferorum JCM 12885.</title>
        <authorList>
            <person name="Zhang D.-F."/>
            <person name="Fu Z.-Y."/>
        </authorList>
    </citation>
    <scope>NUCLEOTIDE SEQUENCE [LARGE SCALE GENOMIC DNA]</scope>
    <source>
        <strain evidence="1 2">JCM 12885</strain>
    </source>
</reference>
<gene>
    <name evidence="1" type="ORF">V1468_02310</name>
</gene>
<sequence length="132" mass="15357">MSTVLIIFSLTLTQIGMYLFLKSSIENVLEYYSNNNLKEKQSEAIKLQSAESIKQNDTTVLPKKVDNTNHLVLNKSLRHLEFISQFEMYLEDKNYKSFSIEFLQEFEKLKIEAQLTTLKTTNRLNDKGLRAA</sequence>
<accession>A0ABU7W2G0</accession>
<dbReference type="Proteomes" id="UP001356704">
    <property type="component" value="Unassembled WGS sequence"/>
</dbReference>
<evidence type="ECO:0000313" key="1">
    <source>
        <dbReference type="EMBL" id="MEF3077825.1"/>
    </source>
</evidence>
<keyword evidence="2" id="KW-1185">Reference proteome</keyword>
<evidence type="ECO:0000313" key="2">
    <source>
        <dbReference type="Proteomes" id="UP001356704"/>
    </source>
</evidence>